<evidence type="ECO:0000313" key="2">
    <source>
        <dbReference type="Proteomes" id="UP000182229"/>
    </source>
</evidence>
<proteinExistence type="predicted"/>
<keyword evidence="2" id="KW-1185">Reference proteome</keyword>
<dbReference type="AlphaFoldDB" id="A0A1L9BD39"/>
<dbReference type="STRING" id="83449.BON30_14000"/>
<organism evidence="1 2">
    <name type="scientific">Cystobacter ferrugineus</name>
    <dbReference type="NCBI Taxonomy" id="83449"/>
    <lineage>
        <taxon>Bacteria</taxon>
        <taxon>Pseudomonadati</taxon>
        <taxon>Myxococcota</taxon>
        <taxon>Myxococcia</taxon>
        <taxon>Myxococcales</taxon>
        <taxon>Cystobacterineae</taxon>
        <taxon>Archangiaceae</taxon>
        <taxon>Cystobacter</taxon>
    </lineage>
</organism>
<dbReference type="Proteomes" id="UP000182229">
    <property type="component" value="Unassembled WGS sequence"/>
</dbReference>
<gene>
    <name evidence="1" type="ORF">BON30_14000</name>
</gene>
<protein>
    <submittedName>
        <fullName evidence="1">Uncharacterized protein</fullName>
    </submittedName>
</protein>
<sequence>MASFLLMDMATPLSPGFAHALRRPSFRKQFRLSFFFPDPWPCALVEQLSLAGQQFEFFFPGFQRLRRALHQCRGS</sequence>
<dbReference type="EMBL" id="MPIN01000003">
    <property type="protein sequence ID" value="OJH40165.1"/>
    <property type="molecule type" value="Genomic_DNA"/>
</dbReference>
<name>A0A1L9BD39_9BACT</name>
<evidence type="ECO:0000313" key="1">
    <source>
        <dbReference type="EMBL" id="OJH40165.1"/>
    </source>
</evidence>
<comment type="caution">
    <text evidence="1">The sequence shown here is derived from an EMBL/GenBank/DDBJ whole genome shotgun (WGS) entry which is preliminary data.</text>
</comment>
<reference evidence="2" key="1">
    <citation type="submission" date="2016-11" db="EMBL/GenBank/DDBJ databases">
        <authorList>
            <person name="Shukria A."/>
            <person name="Stevens D.C."/>
        </authorList>
    </citation>
    <scope>NUCLEOTIDE SEQUENCE [LARGE SCALE GENOMIC DNA]</scope>
    <source>
        <strain evidence="2">Cbfe23</strain>
    </source>
</reference>
<accession>A0A1L9BD39</accession>
<reference evidence="1 2" key="2">
    <citation type="submission" date="2016-12" db="EMBL/GenBank/DDBJ databases">
        <title>Draft Genome Sequence of Cystobacter ferrugineus Strain Cbfe23.</title>
        <authorList>
            <person name="Akbar S."/>
            <person name="Dowd S.E."/>
            <person name="Stevens D.C."/>
        </authorList>
    </citation>
    <scope>NUCLEOTIDE SEQUENCE [LARGE SCALE GENOMIC DNA]</scope>
    <source>
        <strain evidence="1 2">Cbfe23</strain>
    </source>
</reference>